<evidence type="ECO:0000256" key="5">
    <source>
        <dbReference type="ARBA" id="ARBA00022793"/>
    </source>
</evidence>
<comment type="pathway">
    <text evidence="1 9">Porphyrin-containing compound metabolism; protoporphyrin-IX biosynthesis; coproporphyrinogen-III from 5-aminolevulinate: step 4/4.</text>
</comment>
<dbReference type="InterPro" id="IPR038071">
    <property type="entry name" value="UROD/MetE-like_sf"/>
</dbReference>
<evidence type="ECO:0000259" key="11">
    <source>
        <dbReference type="PROSITE" id="PS00906"/>
    </source>
</evidence>
<evidence type="ECO:0000256" key="6">
    <source>
        <dbReference type="ARBA" id="ARBA00023239"/>
    </source>
</evidence>
<dbReference type="Pfam" id="PF01208">
    <property type="entry name" value="URO-D"/>
    <property type="match status" value="1"/>
</dbReference>
<organism evidence="12 13">
    <name type="scientific">Fragariocoptes setiger</name>
    <dbReference type="NCBI Taxonomy" id="1670756"/>
    <lineage>
        <taxon>Eukaryota</taxon>
        <taxon>Metazoa</taxon>
        <taxon>Ecdysozoa</taxon>
        <taxon>Arthropoda</taxon>
        <taxon>Chelicerata</taxon>
        <taxon>Arachnida</taxon>
        <taxon>Acari</taxon>
        <taxon>Acariformes</taxon>
        <taxon>Trombidiformes</taxon>
        <taxon>Prostigmata</taxon>
        <taxon>Eupodina</taxon>
        <taxon>Eriophyoidea</taxon>
        <taxon>Phytoptidae</taxon>
        <taxon>Fragariocoptes</taxon>
    </lineage>
</organism>
<dbReference type="PROSITE" id="PS00906">
    <property type="entry name" value="UROD_1"/>
    <property type="match status" value="1"/>
</dbReference>
<evidence type="ECO:0000256" key="1">
    <source>
        <dbReference type="ARBA" id="ARBA00004804"/>
    </source>
</evidence>
<evidence type="ECO:0000313" key="12">
    <source>
        <dbReference type="EMBL" id="KAG9510392.1"/>
    </source>
</evidence>
<feature type="domain" description="Uroporphyrinogen decarboxylase (URO-D)" evidence="11">
    <location>
        <begin position="31"/>
        <end position="40"/>
    </location>
</feature>
<dbReference type="PANTHER" id="PTHR21091:SF169">
    <property type="entry name" value="UROPORPHYRINOGEN DECARBOXYLASE"/>
    <property type="match status" value="1"/>
</dbReference>
<evidence type="ECO:0000256" key="8">
    <source>
        <dbReference type="ARBA" id="ARBA00048411"/>
    </source>
</evidence>
<evidence type="ECO:0000256" key="4">
    <source>
        <dbReference type="ARBA" id="ARBA00014308"/>
    </source>
</evidence>
<gene>
    <name evidence="12" type="primary">UROD</name>
    <name evidence="12" type="ORF">GZH46_01067</name>
</gene>
<comment type="caution">
    <text evidence="12">The sequence shown here is derived from an EMBL/GenBank/DDBJ whole genome shotgun (WGS) entry which is preliminary data.</text>
</comment>
<keyword evidence="13" id="KW-1185">Reference proteome</keyword>
<sequence length="378" mass="42752">MDTDPNGLSFPRLKNDCILKAAHGQKTDYVPVWIMRQAGRYLPEFRELRKQHSFFTVCETPELACQVTLMPIKRFDLDASIIFSDILVIPQALGMQVDMTSEGPKFPNPLVDVKQACTVLHWDVDMSKRLDYVYKAITLTRHELAGKCPLVGFSGAPWTLMCYMIEGGGSKTMSKAKKWLYQSPVESEQFLDRLSEKIIDYLLNQIKAGAQMLQLFESNAEYLNRSLFEKFSYPFLTKICQQIKSRSCDMGLPLIPICVFAKGAHYATDLLTKQPQLMNVISLDWTMDPVHVRSQCSSGVCLQGNLDPCALYADPEVVSSLTRDMLDEFGTQSYIANLGHGIYPDGRIESVEAFIDTVHKYSRQKNNSDQLTAIPMNQ</sequence>
<dbReference type="SUPFAM" id="SSF51726">
    <property type="entry name" value="UROD/MetE-like"/>
    <property type="match status" value="1"/>
</dbReference>
<keyword evidence="5 9" id="KW-0210">Decarboxylase</keyword>
<accession>A0ABQ7SAG0</accession>
<dbReference type="EC" id="4.1.1.37" evidence="3 9"/>
<evidence type="ECO:0000256" key="2">
    <source>
        <dbReference type="ARBA" id="ARBA00009935"/>
    </source>
</evidence>
<dbReference type="NCBIfam" id="TIGR01464">
    <property type="entry name" value="hemE"/>
    <property type="match status" value="1"/>
</dbReference>
<reference evidence="12 13" key="1">
    <citation type="submission" date="2020-10" db="EMBL/GenBank/DDBJ databases">
        <authorList>
            <person name="Klimov P.B."/>
            <person name="Dyachkov S.M."/>
            <person name="Chetverikov P.E."/>
        </authorList>
    </citation>
    <scope>NUCLEOTIDE SEQUENCE [LARGE SCALE GENOMIC DNA]</scope>
    <source>
        <strain evidence="12">BMOC 18-1129-001#AD2665</strain>
        <tissue evidence="12">Entire mites</tissue>
    </source>
</reference>
<dbReference type="EMBL" id="JAIFTH010000157">
    <property type="protein sequence ID" value="KAG9510392.1"/>
    <property type="molecule type" value="Genomic_DNA"/>
</dbReference>
<protein>
    <recommendedName>
        <fullName evidence="4 9">Uroporphyrinogen decarboxylase</fullName>
        <ecNumber evidence="3 9">4.1.1.37</ecNumber>
    </recommendedName>
</protein>
<evidence type="ECO:0000313" key="13">
    <source>
        <dbReference type="Proteomes" id="UP000825002"/>
    </source>
</evidence>
<dbReference type="Gene3D" id="3.20.20.210">
    <property type="match status" value="1"/>
</dbReference>
<dbReference type="Proteomes" id="UP000825002">
    <property type="component" value="Unassembled WGS sequence"/>
</dbReference>
<keyword evidence="7 9" id="KW-0627">Porphyrin biosynthesis</keyword>
<proteinExistence type="inferred from homology"/>
<comment type="catalytic activity">
    <reaction evidence="8">
        <text>uroporphyrinogen III + 4 H(+) = coproporphyrinogen III + 4 CO2</text>
        <dbReference type="Rhea" id="RHEA:19865"/>
        <dbReference type="ChEBI" id="CHEBI:15378"/>
        <dbReference type="ChEBI" id="CHEBI:16526"/>
        <dbReference type="ChEBI" id="CHEBI:57308"/>
        <dbReference type="ChEBI" id="CHEBI:57309"/>
        <dbReference type="EC" id="4.1.1.37"/>
    </reaction>
    <physiologicalReaction direction="left-to-right" evidence="8">
        <dbReference type="Rhea" id="RHEA:19866"/>
    </physiologicalReaction>
</comment>
<evidence type="ECO:0000256" key="9">
    <source>
        <dbReference type="RuleBase" id="RU000554"/>
    </source>
</evidence>
<dbReference type="CDD" id="cd00717">
    <property type="entry name" value="URO-D"/>
    <property type="match status" value="1"/>
</dbReference>
<keyword evidence="6 9" id="KW-0456">Lyase</keyword>
<dbReference type="PANTHER" id="PTHR21091">
    <property type="entry name" value="METHYLTETRAHYDROFOLATE:HOMOCYSTEINE METHYLTRANSFERASE RELATED"/>
    <property type="match status" value="1"/>
</dbReference>
<name>A0ABQ7SAG0_9ACAR</name>
<dbReference type="InterPro" id="IPR000257">
    <property type="entry name" value="Uroporphyrinogen_deCOase"/>
</dbReference>
<evidence type="ECO:0000256" key="10">
    <source>
        <dbReference type="RuleBase" id="RU004169"/>
    </source>
</evidence>
<dbReference type="InterPro" id="IPR006361">
    <property type="entry name" value="Uroporphyrinogen_deCO2ase_HemE"/>
</dbReference>
<evidence type="ECO:0000256" key="3">
    <source>
        <dbReference type="ARBA" id="ARBA00012288"/>
    </source>
</evidence>
<evidence type="ECO:0000256" key="7">
    <source>
        <dbReference type="ARBA" id="ARBA00023244"/>
    </source>
</evidence>
<comment type="similarity">
    <text evidence="2 10">Belongs to the uroporphyrinogen decarboxylase family.</text>
</comment>
<dbReference type="HAMAP" id="MF_00218">
    <property type="entry name" value="URO_D"/>
    <property type="match status" value="1"/>
</dbReference>